<evidence type="ECO:0000313" key="2">
    <source>
        <dbReference type="Proteomes" id="UP000245876"/>
    </source>
</evidence>
<reference evidence="1 2" key="1">
    <citation type="journal article" date="2018" name="Int. J. Syst. Evol. Microbiol.">
        <title>Bifidobacterium callitrichidarum sp. nov. from the faeces of the emperor tamarin (Saguinus imperator).</title>
        <authorList>
            <person name="Modesto M."/>
            <person name="Michelini S."/>
            <person name="Sansosti M.C."/>
            <person name="De Filippo C."/>
            <person name="Cavalieri D."/>
            <person name="Qvirist L."/>
            <person name="Andlid T."/>
            <person name="Spiezio C."/>
            <person name="Sandri C."/>
            <person name="Pascarelli S."/>
            <person name="Sgorbati B."/>
            <person name="Mattarelli P."/>
        </authorList>
    </citation>
    <scope>NUCLEOTIDE SEQUENCE [LARGE SCALE GENOMIC DNA]</scope>
    <source>
        <strain evidence="1 2">TRI 5</strain>
    </source>
</reference>
<sequence>MWGIELVVERIIEVVRGPLRGFDRLTRLVVWVGLSSPVRSRFCGWGIRRLYVPIIKAVIVLIARVVQSYRVVRLWFRTLIGLYVAGRQRLYHPIIRIIIPHIRRRFFDSVRLRFSPFRCCRFFHWSLDGVFERRPIILIIQRHDVVRSIRLCSYCRRRFLLHSIGRLLSCIIRDVEAWNAYILILVLVHIVQWHIFGERTGSIRFYVSLV</sequence>
<dbReference type="Proteomes" id="UP000245876">
    <property type="component" value="Unassembled WGS sequence"/>
</dbReference>
<evidence type="ECO:0000313" key="1">
    <source>
        <dbReference type="EMBL" id="PWG65685.1"/>
    </source>
</evidence>
<organism evidence="1 2">
    <name type="scientific">Bifidobacterium callitrichidarum</name>
    <dbReference type="NCBI Taxonomy" id="2052941"/>
    <lineage>
        <taxon>Bacteria</taxon>
        <taxon>Bacillati</taxon>
        <taxon>Actinomycetota</taxon>
        <taxon>Actinomycetes</taxon>
        <taxon>Bifidobacteriales</taxon>
        <taxon>Bifidobacteriaceae</taxon>
        <taxon>Bifidobacterium</taxon>
    </lineage>
</organism>
<accession>A0A2U2N944</accession>
<dbReference type="AlphaFoldDB" id="A0A2U2N944"/>
<keyword evidence="2" id="KW-1185">Reference proteome</keyword>
<gene>
    <name evidence="1" type="ORF">DF196_07055</name>
</gene>
<proteinExistence type="predicted"/>
<comment type="caution">
    <text evidence="1">The sequence shown here is derived from an EMBL/GenBank/DDBJ whole genome shotgun (WGS) entry which is preliminary data.</text>
</comment>
<protein>
    <submittedName>
        <fullName evidence="1">Uncharacterized protein</fullName>
    </submittedName>
</protein>
<name>A0A2U2N944_9BIFI</name>
<dbReference type="EMBL" id="QFFM01000012">
    <property type="protein sequence ID" value="PWG65685.1"/>
    <property type="molecule type" value="Genomic_DNA"/>
</dbReference>